<dbReference type="Proteomes" id="UP000485058">
    <property type="component" value="Unassembled WGS sequence"/>
</dbReference>
<proteinExistence type="predicted"/>
<comment type="caution">
    <text evidence="1">The sequence shown here is derived from an EMBL/GenBank/DDBJ whole genome shotgun (WGS) entry which is preliminary data.</text>
</comment>
<keyword evidence="2" id="KW-1185">Reference proteome</keyword>
<evidence type="ECO:0000313" key="2">
    <source>
        <dbReference type="Proteomes" id="UP000485058"/>
    </source>
</evidence>
<gene>
    <name evidence="1" type="ORF">HaLaN_20365</name>
</gene>
<organism evidence="1 2">
    <name type="scientific">Haematococcus lacustris</name>
    <name type="common">Green alga</name>
    <name type="synonym">Haematococcus pluvialis</name>
    <dbReference type="NCBI Taxonomy" id="44745"/>
    <lineage>
        <taxon>Eukaryota</taxon>
        <taxon>Viridiplantae</taxon>
        <taxon>Chlorophyta</taxon>
        <taxon>core chlorophytes</taxon>
        <taxon>Chlorophyceae</taxon>
        <taxon>CS clade</taxon>
        <taxon>Chlamydomonadales</taxon>
        <taxon>Haematococcaceae</taxon>
        <taxon>Haematococcus</taxon>
    </lineage>
</organism>
<sequence length="148" mass="15903">MTLPAAQHSGTQDLICFPFPSFLWSAGKHLTEALALARPSQPAARRGCRQKLDPSSLPPAGQALRSLALRAKAHVACIGSSRQHQQQMPWLFPSLGATDMSDRNKASLRAAAVAEALSNLPEPDHHWGPLLCRHQGLDGSAGDWLGRS</sequence>
<name>A0A699ZJM6_HAELA</name>
<dbReference type="AlphaFoldDB" id="A0A699ZJM6"/>
<dbReference type="EMBL" id="BLLF01002136">
    <property type="protein sequence ID" value="GFH22843.1"/>
    <property type="molecule type" value="Genomic_DNA"/>
</dbReference>
<reference evidence="1 2" key="1">
    <citation type="submission" date="2020-02" db="EMBL/GenBank/DDBJ databases">
        <title>Draft genome sequence of Haematococcus lacustris strain NIES-144.</title>
        <authorList>
            <person name="Morimoto D."/>
            <person name="Nakagawa S."/>
            <person name="Yoshida T."/>
            <person name="Sawayama S."/>
        </authorList>
    </citation>
    <scope>NUCLEOTIDE SEQUENCE [LARGE SCALE GENOMIC DNA]</scope>
    <source>
        <strain evidence="1 2">NIES-144</strain>
    </source>
</reference>
<accession>A0A699ZJM6</accession>
<protein>
    <submittedName>
        <fullName evidence="1">Uncharacterized protein</fullName>
    </submittedName>
</protein>
<evidence type="ECO:0000313" key="1">
    <source>
        <dbReference type="EMBL" id="GFH22843.1"/>
    </source>
</evidence>